<dbReference type="AlphaFoldDB" id="A0A0A9CNP8"/>
<organism evidence="2">
    <name type="scientific">Arundo donax</name>
    <name type="common">Giant reed</name>
    <name type="synonym">Donax arundinaceus</name>
    <dbReference type="NCBI Taxonomy" id="35708"/>
    <lineage>
        <taxon>Eukaryota</taxon>
        <taxon>Viridiplantae</taxon>
        <taxon>Streptophyta</taxon>
        <taxon>Embryophyta</taxon>
        <taxon>Tracheophyta</taxon>
        <taxon>Spermatophyta</taxon>
        <taxon>Magnoliopsida</taxon>
        <taxon>Liliopsida</taxon>
        <taxon>Poales</taxon>
        <taxon>Poaceae</taxon>
        <taxon>PACMAD clade</taxon>
        <taxon>Arundinoideae</taxon>
        <taxon>Arundineae</taxon>
        <taxon>Arundo</taxon>
    </lineage>
</organism>
<proteinExistence type="predicted"/>
<accession>A0A0A9CNP8</accession>
<feature type="region of interest" description="Disordered" evidence="1">
    <location>
        <begin position="60"/>
        <end position="83"/>
    </location>
</feature>
<reference evidence="2" key="1">
    <citation type="submission" date="2014-09" db="EMBL/GenBank/DDBJ databases">
        <authorList>
            <person name="Magalhaes I.L.F."/>
            <person name="Oliveira U."/>
            <person name="Santos F.R."/>
            <person name="Vidigal T.H.D.A."/>
            <person name="Brescovit A.D."/>
            <person name="Santos A.J."/>
        </authorList>
    </citation>
    <scope>NUCLEOTIDE SEQUENCE</scope>
    <source>
        <tissue evidence="2">Shoot tissue taken approximately 20 cm above the soil surface</tissue>
    </source>
</reference>
<dbReference type="EMBL" id="GBRH01220684">
    <property type="protein sequence ID" value="JAD77211.1"/>
    <property type="molecule type" value="Transcribed_RNA"/>
</dbReference>
<reference evidence="2" key="2">
    <citation type="journal article" date="2015" name="Data Brief">
        <title>Shoot transcriptome of the giant reed, Arundo donax.</title>
        <authorList>
            <person name="Barrero R.A."/>
            <person name="Guerrero F.D."/>
            <person name="Moolhuijzen P."/>
            <person name="Goolsby J.A."/>
            <person name="Tidwell J."/>
            <person name="Bellgard S.E."/>
            <person name="Bellgard M.I."/>
        </authorList>
    </citation>
    <scope>NUCLEOTIDE SEQUENCE</scope>
    <source>
        <tissue evidence="2">Shoot tissue taken approximately 20 cm above the soil surface</tissue>
    </source>
</reference>
<sequence>MQEFSSFLSGSCHHRHTCPSCSSTCTLGESIYSPRSTQQIPVHPFVQSLADLSPAMLSSCASPRGPSLNGRKARFGNLGPRAR</sequence>
<evidence type="ECO:0000313" key="2">
    <source>
        <dbReference type="EMBL" id="JAD77211.1"/>
    </source>
</evidence>
<protein>
    <submittedName>
        <fullName evidence="2">Uncharacterized protein</fullName>
    </submittedName>
</protein>
<feature type="region of interest" description="Disordered" evidence="1">
    <location>
        <begin position="1"/>
        <end position="21"/>
    </location>
</feature>
<evidence type="ECO:0000256" key="1">
    <source>
        <dbReference type="SAM" id="MobiDB-lite"/>
    </source>
</evidence>
<name>A0A0A9CNP8_ARUDO</name>